<name>A0AAV0CF85_9ASTE</name>
<evidence type="ECO:0000256" key="9">
    <source>
        <dbReference type="SAM" id="Phobius"/>
    </source>
</evidence>
<comment type="similarity">
    <text evidence="2">Belongs to the aromatic acid exporter (TC 2.A.85) family.</text>
</comment>
<evidence type="ECO:0000256" key="4">
    <source>
        <dbReference type="ARBA" id="ARBA00022692"/>
    </source>
</evidence>
<evidence type="ECO:0008006" key="12">
    <source>
        <dbReference type="Google" id="ProtNLM"/>
    </source>
</evidence>
<gene>
    <name evidence="10" type="ORF">CEPIT_LOCUS5593</name>
</gene>
<sequence length="484" mass="54074">MSGEKGSSVEINIQGSAPSIAEDDKKKSAEISLPCKGWIFRVADFYKEDTKRVFFPLKVGLAVLLVSLITLFQAPYQLFGDSSIWSIVTVVMIFEYNVGATLNRGLNRALGSMIAVGLAIAISEIAVRSGHIAEPMLIGTAIFLVAMITSLMKLWPPLVPYEYGFRVTLFTFCLIIVSGYRTESAIKFSVDRIYSIVIGTIIAVLVNVLVCPVWAGELLHKELVSSFNIVADSLEECVRKYLEEDDGRPSYLKFRDEPAAYLKTRVALSSPEKIESLAISAKWEPPHGRFSHVIYPWSEYVKVGEVLRCCACEVIALHGVLHAEIQAPYSVRTTFRKEILEAATYAIEVVRVLGKDISDMQQSFKGCHLAMVHTSTKRLQKAIENHIYLLIISSKQDQQISQTSLSDLDELSEQPCHRIYSWLSRDNLDPQMETLESNATMSVTTFASLLIQLIARLDHLVDAVDKLSEMAKFKPEALKEEKIP</sequence>
<evidence type="ECO:0000256" key="8">
    <source>
        <dbReference type="ARBA" id="ARBA00023303"/>
    </source>
</evidence>
<accession>A0AAV0CF85</accession>
<keyword evidence="8" id="KW-0407">Ion channel</keyword>
<evidence type="ECO:0000256" key="2">
    <source>
        <dbReference type="ARBA" id="ARBA00007079"/>
    </source>
</evidence>
<protein>
    <recommendedName>
        <fullName evidence="12">Aluminum-activated malate transporter</fullName>
    </recommendedName>
</protein>
<feature type="transmembrane region" description="Helical" evidence="9">
    <location>
        <begin position="161"/>
        <end position="181"/>
    </location>
</feature>
<evidence type="ECO:0000256" key="7">
    <source>
        <dbReference type="ARBA" id="ARBA00023136"/>
    </source>
</evidence>
<comment type="caution">
    <text evidence="10">The sequence shown here is derived from an EMBL/GenBank/DDBJ whole genome shotgun (WGS) entry which is preliminary data.</text>
</comment>
<dbReference type="EMBL" id="CAMAPF010000030">
    <property type="protein sequence ID" value="CAH9075686.1"/>
    <property type="molecule type" value="Genomic_DNA"/>
</dbReference>
<dbReference type="Pfam" id="PF11744">
    <property type="entry name" value="ALMT"/>
    <property type="match status" value="2"/>
</dbReference>
<keyword evidence="5 9" id="KW-1133">Transmembrane helix</keyword>
<evidence type="ECO:0000313" key="11">
    <source>
        <dbReference type="Proteomes" id="UP001152523"/>
    </source>
</evidence>
<feature type="transmembrane region" description="Helical" evidence="9">
    <location>
        <begin position="53"/>
        <end position="72"/>
    </location>
</feature>
<keyword evidence="3" id="KW-0813">Transport</keyword>
<evidence type="ECO:0000256" key="6">
    <source>
        <dbReference type="ARBA" id="ARBA00023065"/>
    </source>
</evidence>
<evidence type="ECO:0000313" key="10">
    <source>
        <dbReference type="EMBL" id="CAH9075686.1"/>
    </source>
</evidence>
<dbReference type="PANTHER" id="PTHR31086">
    <property type="entry name" value="ALUMINUM-ACTIVATED MALATE TRANSPORTER 10"/>
    <property type="match status" value="1"/>
</dbReference>
<proteinExistence type="inferred from homology"/>
<feature type="transmembrane region" description="Helical" evidence="9">
    <location>
        <begin position="136"/>
        <end position="155"/>
    </location>
</feature>
<keyword evidence="11" id="KW-1185">Reference proteome</keyword>
<dbReference type="GO" id="GO:0016020">
    <property type="term" value="C:membrane"/>
    <property type="evidence" value="ECO:0007669"/>
    <property type="project" value="UniProtKB-SubCell"/>
</dbReference>
<reference evidence="10" key="1">
    <citation type="submission" date="2022-07" db="EMBL/GenBank/DDBJ databases">
        <authorList>
            <person name="Macas J."/>
            <person name="Novak P."/>
            <person name="Neumann P."/>
        </authorList>
    </citation>
    <scope>NUCLEOTIDE SEQUENCE</scope>
</reference>
<comment type="subcellular location">
    <subcellularLocation>
        <location evidence="1">Membrane</location>
        <topology evidence="1">Multi-pass membrane protein</topology>
    </subcellularLocation>
</comment>
<keyword evidence="6" id="KW-0406">Ion transport</keyword>
<dbReference type="InterPro" id="IPR020966">
    <property type="entry name" value="ALMT"/>
</dbReference>
<evidence type="ECO:0000256" key="3">
    <source>
        <dbReference type="ARBA" id="ARBA00022448"/>
    </source>
</evidence>
<dbReference type="AlphaFoldDB" id="A0AAV0CF85"/>
<organism evidence="10 11">
    <name type="scientific">Cuscuta epithymum</name>
    <dbReference type="NCBI Taxonomy" id="186058"/>
    <lineage>
        <taxon>Eukaryota</taxon>
        <taxon>Viridiplantae</taxon>
        <taxon>Streptophyta</taxon>
        <taxon>Embryophyta</taxon>
        <taxon>Tracheophyta</taxon>
        <taxon>Spermatophyta</taxon>
        <taxon>Magnoliopsida</taxon>
        <taxon>eudicotyledons</taxon>
        <taxon>Gunneridae</taxon>
        <taxon>Pentapetalae</taxon>
        <taxon>asterids</taxon>
        <taxon>lamiids</taxon>
        <taxon>Solanales</taxon>
        <taxon>Convolvulaceae</taxon>
        <taxon>Cuscuteae</taxon>
        <taxon>Cuscuta</taxon>
        <taxon>Cuscuta subgen. Cuscuta</taxon>
    </lineage>
</organism>
<dbReference type="GO" id="GO:0015743">
    <property type="term" value="P:malate transport"/>
    <property type="evidence" value="ECO:0007669"/>
    <property type="project" value="InterPro"/>
</dbReference>
<feature type="transmembrane region" description="Helical" evidence="9">
    <location>
        <begin position="84"/>
        <end position="103"/>
    </location>
</feature>
<feature type="transmembrane region" description="Helical" evidence="9">
    <location>
        <begin position="193"/>
        <end position="215"/>
    </location>
</feature>
<dbReference type="Proteomes" id="UP001152523">
    <property type="component" value="Unassembled WGS sequence"/>
</dbReference>
<evidence type="ECO:0000256" key="1">
    <source>
        <dbReference type="ARBA" id="ARBA00004141"/>
    </source>
</evidence>
<keyword evidence="4 9" id="KW-0812">Transmembrane</keyword>
<dbReference type="GO" id="GO:0034220">
    <property type="term" value="P:monoatomic ion transmembrane transport"/>
    <property type="evidence" value="ECO:0007669"/>
    <property type="project" value="UniProtKB-KW"/>
</dbReference>
<keyword evidence="7 9" id="KW-0472">Membrane</keyword>
<evidence type="ECO:0000256" key="5">
    <source>
        <dbReference type="ARBA" id="ARBA00022989"/>
    </source>
</evidence>